<comment type="caution">
    <text evidence="2">The sequence shown here is derived from an EMBL/GenBank/DDBJ whole genome shotgun (WGS) entry which is preliminary data.</text>
</comment>
<protein>
    <recommendedName>
        <fullName evidence="1">PilZ domain-containing protein</fullName>
    </recommendedName>
</protein>
<dbReference type="AlphaFoldDB" id="A0A6I3KFG2"/>
<sequence>MDDRRKVPRKRVLKEGKIVYADGLRVLDCTIRDISPDGARLLIANTVGLPDSFQLYEKSSGTLYPCSIAWRQANSIGVHFEGPATSIHDAANKRYARLKFS</sequence>
<dbReference type="Pfam" id="PF07238">
    <property type="entry name" value="PilZ"/>
    <property type="match status" value="1"/>
</dbReference>
<evidence type="ECO:0000259" key="1">
    <source>
        <dbReference type="Pfam" id="PF07238"/>
    </source>
</evidence>
<dbReference type="RefSeq" id="WP_154737823.1">
    <property type="nucleotide sequence ID" value="NZ_WMBQ01000001.1"/>
</dbReference>
<proteinExistence type="predicted"/>
<keyword evidence="3" id="KW-1185">Reference proteome</keyword>
<name>A0A6I3KFG2_9HYPH</name>
<dbReference type="Proteomes" id="UP000440694">
    <property type="component" value="Unassembled WGS sequence"/>
</dbReference>
<accession>A0A6I3KFG2</accession>
<evidence type="ECO:0000313" key="3">
    <source>
        <dbReference type="Proteomes" id="UP000440694"/>
    </source>
</evidence>
<dbReference type="EMBL" id="WMBQ01000001">
    <property type="protein sequence ID" value="MTD93268.1"/>
    <property type="molecule type" value="Genomic_DNA"/>
</dbReference>
<dbReference type="SUPFAM" id="SSF141371">
    <property type="entry name" value="PilZ domain-like"/>
    <property type="match status" value="1"/>
</dbReference>
<dbReference type="InterPro" id="IPR009875">
    <property type="entry name" value="PilZ_domain"/>
</dbReference>
<reference evidence="2 3" key="1">
    <citation type="submission" date="2019-11" db="EMBL/GenBank/DDBJ databases">
        <title>Identification of a novel strain.</title>
        <authorList>
            <person name="Xu Q."/>
            <person name="Wang G."/>
        </authorList>
    </citation>
    <scope>NUCLEOTIDE SEQUENCE [LARGE SCALE GENOMIC DNA]</scope>
    <source>
        <strain evidence="3">xq</strain>
    </source>
</reference>
<feature type="domain" description="PilZ" evidence="1">
    <location>
        <begin position="3"/>
        <end position="83"/>
    </location>
</feature>
<dbReference type="GO" id="GO:0035438">
    <property type="term" value="F:cyclic-di-GMP binding"/>
    <property type="evidence" value="ECO:0007669"/>
    <property type="project" value="InterPro"/>
</dbReference>
<organism evidence="2 3">
    <name type="scientific">Hyphomicrobium album</name>
    <dbReference type="NCBI Taxonomy" id="2665159"/>
    <lineage>
        <taxon>Bacteria</taxon>
        <taxon>Pseudomonadati</taxon>
        <taxon>Pseudomonadota</taxon>
        <taxon>Alphaproteobacteria</taxon>
        <taxon>Hyphomicrobiales</taxon>
        <taxon>Hyphomicrobiaceae</taxon>
        <taxon>Hyphomicrobium</taxon>
    </lineage>
</organism>
<evidence type="ECO:0000313" key="2">
    <source>
        <dbReference type="EMBL" id="MTD93268.1"/>
    </source>
</evidence>
<gene>
    <name evidence="2" type="ORF">GIW81_02840</name>
</gene>